<dbReference type="PANTHER" id="PTHR30081">
    <property type="entry name" value="PROTEIN-EXPORT MEMBRANE PROTEIN SEC"/>
    <property type="match status" value="1"/>
</dbReference>
<comment type="caution">
    <text evidence="14">The sequence shown here is derived from an EMBL/GenBank/DDBJ whole genome shotgun (WGS) entry which is preliminary data.</text>
</comment>
<feature type="transmembrane region" description="Helical" evidence="10">
    <location>
        <begin position="340"/>
        <end position="362"/>
    </location>
</feature>
<dbReference type="SUPFAM" id="SSF82866">
    <property type="entry name" value="Multidrug efflux transporter AcrB transmembrane domain"/>
    <property type="match status" value="2"/>
</dbReference>
<evidence type="ECO:0000256" key="2">
    <source>
        <dbReference type="ARBA" id="ARBA00022448"/>
    </source>
</evidence>
<keyword evidence="15" id="KW-1185">Reference proteome</keyword>
<reference evidence="15" key="1">
    <citation type="journal article" date="2019" name="Int. J. Syst. Evol. Microbiol.">
        <title>The Global Catalogue of Microorganisms (GCM) 10K type strain sequencing project: providing services to taxonomists for standard genome sequencing and annotation.</title>
        <authorList>
            <consortium name="The Broad Institute Genomics Platform"/>
            <consortium name="The Broad Institute Genome Sequencing Center for Infectious Disease"/>
            <person name="Wu L."/>
            <person name="Ma J."/>
        </authorList>
    </citation>
    <scope>NUCLEOTIDE SEQUENCE [LARGE SCALE GENOMIC DNA]</scope>
    <source>
        <strain evidence="15">JCM 15442</strain>
    </source>
</reference>
<keyword evidence="6 10" id="KW-0653">Protein transport</keyword>
<evidence type="ECO:0000256" key="7">
    <source>
        <dbReference type="ARBA" id="ARBA00022989"/>
    </source>
</evidence>
<feature type="transmembrane region" description="Helical" evidence="10">
    <location>
        <begin position="744"/>
        <end position="768"/>
    </location>
</feature>
<dbReference type="NCBIfam" id="TIGR00966">
    <property type="entry name" value="transloc_SecF"/>
    <property type="match status" value="1"/>
</dbReference>
<feature type="transmembrane region" description="Helical" evidence="10">
    <location>
        <begin position="718"/>
        <end position="738"/>
    </location>
</feature>
<dbReference type="NCBIfam" id="NF009583">
    <property type="entry name" value="PRK13024.1-3"/>
    <property type="match status" value="1"/>
</dbReference>
<evidence type="ECO:0000256" key="4">
    <source>
        <dbReference type="ARBA" id="ARBA00022519"/>
    </source>
</evidence>
<comment type="function">
    <text evidence="10">Part of the Sec protein translocase complex. Interacts with the SecYEG preprotein conducting channel. SecDF uses the proton motive force (PMF) to complete protein translocation after the ATP-dependent function of SecA.</text>
</comment>
<evidence type="ECO:0000259" key="13">
    <source>
        <dbReference type="PROSITE" id="PS50156"/>
    </source>
</evidence>
<evidence type="ECO:0000256" key="6">
    <source>
        <dbReference type="ARBA" id="ARBA00022927"/>
    </source>
</evidence>
<dbReference type="InterPro" id="IPR055344">
    <property type="entry name" value="SecD_SecF_C_bact"/>
</dbReference>
<dbReference type="Pfam" id="PF21760">
    <property type="entry name" value="SecD_1st"/>
    <property type="match status" value="1"/>
</dbReference>
<evidence type="ECO:0000256" key="8">
    <source>
        <dbReference type="ARBA" id="ARBA00023010"/>
    </source>
</evidence>
<comment type="caution">
    <text evidence="10">Lacks conserved residue(s) required for the propagation of feature annotation.</text>
</comment>
<accession>A0ABQ2G8T3</accession>
<keyword evidence="9 10" id="KW-0472">Membrane</keyword>
<keyword evidence="5 10" id="KW-0812">Transmembrane</keyword>
<dbReference type="InterPro" id="IPR022646">
    <property type="entry name" value="SecD/SecF_CS"/>
</dbReference>
<dbReference type="PANTHER" id="PTHR30081:SF1">
    <property type="entry name" value="PROTEIN TRANSLOCASE SUBUNIT SECD"/>
    <property type="match status" value="1"/>
</dbReference>
<keyword evidence="4" id="KW-0997">Cell inner membrane</keyword>
<keyword evidence="3 10" id="KW-1003">Cell membrane</keyword>
<feature type="region of interest" description="Disordered" evidence="12">
    <location>
        <begin position="1"/>
        <end position="45"/>
    </location>
</feature>
<sequence>MWPQASVPPDRSFTVTYGNNRNKNKGGNDRRPPPPQRKPTPSAARSNPWTGVLLLLTLLASLAYIWRPWEHPNNLGSIWNDKFQFITLGLDLKGGLRIELAPESGTATKDELDRVKTVIENRVNALGVAEPTVTVAGGKRVVVEIPGATPAVQQRAREIIQQTAKLEFRIVKNGEQPDPALRAEKPGSGGYTLAQLGPVEATGEVVENATSGTNPQTGQWVVNFQTTDKGAQTFGDFTGKNVNKLMAVVLDDQIQSVATINQRLFRDIQISGSFTPEEANQLALVLKSGALPIKIKTEAERAIGPTLGADAIRSGAIAAVVGIALVFVMLFAYYGLWFGLVGALGLLFSSILILGMLAGFGATLTLPGIAGLVLTIGAAVDGNVISFERIKEELFRGKGIKNAIDAGYKHSTAAILDVNASHLLSAIALYNYSTGPVKGFAVTLMIGVVAATFSNLVFAKWFIKWIAQRHPNVTAPQWIKNTRIDFIKAAPYITSASLLLAVIGGGVLATKGLNYGVDFTSGTTLTLRTDATTNTEQVRVAAAGAGLEKVNAQNAAIQRDINPAQQGAQYSIKVPELTSAEAQTLGAALSKLPGGEVQATETVGPAVGKELTQKTIYAVLLGLGLILVYVGFRFDFIMGLGSIVAVLHDVAIVMGLYSLLGLEFGIASVAALLTLIGYSLNDSIIVSDRIRENIREIRGQSFRQIVNTSINQTLSRTIMTSVSTMLPLISLLIFGGPVLRDFSLALLVGILIGTYSSIYIVAPLVVYVEEWNKKRHSEGKAIKA</sequence>
<evidence type="ECO:0000256" key="9">
    <source>
        <dbReference type="ARBA" id="ARBA00023136"/>
    </source>
</evidence>
<evidence type="ECO:0000256" key="1">
    <source>
        <dbReference type="ARBA" id="ARBA00004651"/>
    </source>
</evidence>
<dbReference type="Gene3D" id="3.30.1360.200">
    <property type="match status" value="1"/>
</dbReference>
<dbReference type="Gene3D" id="3.30.70.3400">
    <property type="match status" value="1"/>
</dbReference>
<dbReference type="Pfam" id="PF07549">
    <property type="entry name" value="Sec_GG"/>
    <property type="match status" value="1"/>
</dbReference>
<evidence type="ECO:0000256" key="12">
    <source>
        <dbReference type="SAM" id="MobiDB-lite"/>
    </source>
</evidence>
<evidence type="ECO:0000256" key="11">
    <source>
        <dbReference type="HAMAP-Rule" id="MF_01464"/>
    </source>
</evidence>
<dbReference type="HAMAP" id="MF_01464_B">
    <property type="entry name" value="SecF_B"/>
    <property type="match status" value="1"/>
</dbReference>
<gene>
    <name evidence="11" type="primary">secF</name>
    <name evidence="10" type="synonym">secD</name>
    <name evidence="14" type="ORF">GCM10010840_17860</name>
</gene>
<feature type="transmembrane region" description="Helical" evidence="10">
    <location>
        <begin position="440"/>
        <end position="463"/>
    </location>
</feature>
<keyword evidence="8 10" id="KW-0811">Translocation</keyword>
<proteinExistence type="inferred from homology"/>
<keyword evidence="7 10" id="KW-1133">Transmembrane helix</keyword>
<dbReference type="Pfam" id="PF02355">
    <property type="entry name" value="SecD_SecF_C"/>
    <property type="match status" value="2"/>
</dbReference>
<feature type="transmembrane region" description="Helical" evidence="10">
    <location>
        <begin position="489"/>
        <end position="509"/>
    </location>
</feature>
<dbReference type="InterPro" id="IPR054384">
    <property type="entry name" value="SecDF_P1_head"/>
</dbReference>
<dbReference type="InterPro" id="IPR022645">
    <property type="entry name" value="SecD/SecF_bac"/>
</dbReference>
<feature type="transmembrane region" description="Helical" evidence="10">
    <location>
        <begin position="639"/>
        <end position="660"/>
    </location>
</feature>
<dbReference type="InterPro" id="IPR005665">
    <property type="entry name" value="SecF_bac"/>
</dbReference>
<dbReference type="PROSITE" id="PS50156">
    <property type="entry name" value="SSD"/>
    <property type="match status" value="1"/>
</dbReference>
<evidence type="ECO:0000256" key="5">
    <source>
        <dbReference type="ARBA" id="ARBA00022692"/>
    </source>
</evidence>
<dbReference type="NCBIfam" id="TIGR01129">
    <property type="entry name" value="secD"/>
    <property type="match status" value="1"/>
</dbReference>
<dbReference type="InterPro" id="IPR048634">
    <property type="entry name" value="SecD_SecF_C"/>
</dbReference>
<dbReference type="InterPro" id="IPR005791">
    <property type="entry name" value="SecD"/>
</dbReference>
<evidence type="ECO:0000313" key="14">
    <source>
        <dbReference type="EMBL" id="GGL80422.1"/>
    </source>
</evidence>
<dbReference type="NCBIfam" id="TIGR00916">
    <property type="entry name" value="2A0604s01"/>
    <property type="match status" value="2"/>
</dbReference>
<comment type="subunit">
    <text evidence="10">Forms a complex with SecF. Part of the essential Sec protein translocation apparatus which comprises SecA, SecYEG and auxiliary proteins SecDF. Other proteins may also be involved.</text>
</comment>
<feature type="transmembrane region" description="Helical" evidence="10">
    <location>
        <begin position="666"/>
        <end position="686"/>
    </location>
</feature>
<organism evidence="14 15">
    <name type="scientific">Deinococcus aerolatus</name>
    <dbReference type="NCBI Taxonomy" id="522487"/>
    <lineage>
        <taxon>Bacteria</taxon>
        <taxon>Thermotogati</taxon>
        <taxon>Deinococcota</taxon>
        <taxon>Deinococci</taxon>
        <taxon>Deinococcales</taxon>
        <taxon>Deinococcaceae</taxon>
        <taxon>Deinococcus</taxon>
    </lineage>
</organism>
<comment type="similarity">
    <text evidence="11">Belongs to the SecD/SecF family. SecF subfamily.</text>
</comment>
<dbReference type="InterPro" id="IPR000731">
    <property type="entry name" value="SSD"/>
</dbReference>
<dbReference type="PRINTS" id="PR01755">
    <property type="entry name" value="SECFTRNLCASE"/>
</dbReference>
<dbReference type="InterPro" id="IPR048631">
    <property type="entry name" value="SecD_1st"/>
</dbReference>
<dbReference type="Pfam" id="PF22599">
    <property type="entry name" value="SecDF_P1_head"/>
    <property type="match status" value="1"/>
</dbReference>
<evidence type="ECO:0000256" key="10">
    <source>
        <dbReference type="HAMAP-Rule" id="MF_01463"/>
    </source>
</evidence>
<feature type="transmembrane region" description="Helical" evidence="10">
    <location>
        <begin position="615"/>
        <end position="632"/>
    </location>
</feature>
<dbReference type="Gene3D" id="1.20.1640.10">
    <property type="entry name" value="Multidrug efflux transporter AcrB transmembrane domain"/>
    <property type="match status" value="3"/>
</dbReference>
<feature type="transmembrane region" description="Helical" evidence="10">
    <location>
        <begin position="315"/>
        <end position="334"/>
    </location>
</feature>
<evidence type="ECO:0000256" key="3">
    <source>
        <dbReference type="ARBA" id="ARBA00022475"/>
    </source>
</evidence>
<evidence type="ECO:0000313" key="15">
    <source>
        <dbReference type="Proteomes" id="UP000639973"/>
    </source>
</evidence>
<name>A0ABQ2G8T3_9DEIO</name>
<comment type="similarity">
    <text evidence="10">Belongs to the SecD/SecF family. SecD subfamily.</text>
</comment>
<keyword evidence="2 10" id="KW-0813">Transport</keyword>
<dbReference type="HAMAP" id="MF_01463_B">
    <property type="entry name" value="SecD_B"/>
    <property type="match status" value="1"/>
</dbReference>
<comment type="subcellular location">
    <subcellularLocation>
        <location evidence="1 10">Cell membrane</location>
        <topology evidence="1 10">Multi-pass membrane protein</topology>
    </subcellularLocation>
</comment>
<protein>
    <recommendedName>
        <fullName evidence="10 11">Multifunctional fusion protein</fullName>
    </recommendedName>
    <domain>
        <recommendedName>
            <fullName evidence="10">Protein translocase subunit SecD</fullName>
        </recommendedName>
    </domain>
    <domain>
        <recommendedName>
            <fullName evidence="11">Protein-export membrane protein SecF</fullName>
        </recommendedName>
    </domain>
</protein>
<dbReference type="InterPro" id="IPR022813">
    <property type="entry name" value="SecD/SecF_arch_bac"/>
</dbReference>
<dbReference type="EMBL" id="BMOL01000007">
    <property type="protein sequence ID" value="GGL80422.1"/>
    <property type="molecule type" value="Genomic_DNA"/>
</dbReference>
<dbReference type="Proteomes" id="UP000639973">
    <property type="component" value="Unassembled WGS sequence"/>
</dbReference>
<feature type="domain" description="SSD" evidence="13">
    <location>
        <begin position="636"/>
        <end position="767"/>
    </location>
</feature>
<comment type="subunit">
    <text evidence="11">Forms a complex with SecD. Part of the essential Sec protein translocation apparatus which comprises SecA, SecYEG and auxiliary proteins SecDF. Other proteins may also be involved.</text>
</comment>